<dbReference type="SUPFAM" id="SSF52402">
    <property type="entry name" value="Adenine nucleotide alpha hydrolases-like"/>
    <property type="match status" value="1"/>
</dbReference>
<organism evidence="2 3">
    <name type="scientific">Nocardia acididurans</name>
    <dbReference type="NCBI Taxonomy" id="2802282"/>
    <lineage>
        <taxon>Bacteria</taxon>
        <taxon>Bacillati</taxon>
        <taxon>Actinomycetota</taxon>
        <taxon>Actinomycetes</taxon>
        <taxon>Mycobacteriales</taxon>
        <taxon>Nocardiaceae</taxon>
        <taxon>Nocardia</taxon>
    </lineage>
</organism>
<dbReference type="Proteomes" id="UP000602198">
    <property type="component" value="Unassembled WGS sequence"/>
</dbReference>
<sequence>MNHIPVRSTDDALAVAAAFEKVLGIPLYALPSETTDDEFLVALREPGATLGVVEPADGVWELLRRCTVPLVVVPADNRAGQQSGDYAVERVLVPLEGTDESVRAVARTVRLFDDAGVEIIVLHVFDETTVPAHWDQPAHERTCWERGFLARFCRPYFPGRCPELTLRAGGPGEHIADVAADGTDMIVLSWSRELRPGRARIVRETLATASVPVMLIPAAASGTVAA</sequence>
<name>A0ABS1MA35_9NOCA</name>
<proteinExistence type="predicted"/>
<dbReference type="InterPro" id="IPR006016">
    <property type="entry name" value="UspA"/>
</dbReference>
<dbReference type="Gene3D" id="3.40.50.12370">
    <property type="match status" value="1"/>
</dbReference>
<gene>
    <name evidence="2" type="ORF">JK358_22465</name>
</gene>
<feature type="domain" description="UspA" evidence="1">
    <location>
        <begin position="89"/>
        <end position="217"/>
    </location>
</feature>
<dbReference type="Pfam" id="PF00582">
    <property type="entry name" value="Usp"/>
    <property type="match status" value="1"/>
</dbReference>
<protein>
    <submittedName>
        <fullName evidence="2">Universal stress protein</fullName>
    </submittedName>
</protein>
<reference evidence="2 3" key="1">
    <citation type="submission" date="2021-01" db="EMBL/GenBank/DDBJ databases">
        <title>WGS of actinomycetes isolated from Thailand.</title>
        <authorList>
            <person name="Thawai C."/>
        </authorList>
    </citation>
    <scope>NUCLEOTIDE SEQUENCE [LARGE SCALE GENOMIC DNA]</scope>
    <source>
        <strain evidence="2 3">LPG 2</strain>
    </source>
</reference>
<evidence type="ECO:0000259" key="1">
    <source>
        <dbReference type="Pfam" id="PF00582"/>
    </source>
</evidence>
<keyword evidence="3" id="KW-1185">Reference proteome</keyword>
<dbReference type="RefSeq" id="WP_201949879.1">
    <property type="nucleotide sequence ID" value="NZ_JAERRJ010000008.1"/>
</dbReference>
<accession>A0ABS1MA35</accession>
<evidence type="ECO:0000313" key="2">
    <source>
        <dbReference type="EMBL" id="MBL1077166.1"/>
    </source>
</evidence>
<dbReference type="EMBL" id="JAERRJ010000008">
    <property type="protein sequence ID" value="MBL1077166.1"/>
    <property type="molecule type" value="Genomic_DNA"/>
</dbReference>
<dbReference type="CDD" id="cd00293">
    <property type="entry name" value="USP-like"/>
    <property type="match status" value="1"/>
</dbReference>
<comment type="caution">
    <text evidence="2">The sequence shown here is derived from an EMBL/GenBank/DDBJ whole genome shotgun (WGS) entry which is preliminary data.</text>
</comment>
<evidence type="ECO:0000313" key="3">
    <source>
        <dbReference type="Proteomes" id="UP000602198"/>
    </source>
</evidence>